<dbReference type="AlphaFoldDB" id="A0A1M6VNI1"/>
<dbReference type="GO" id="GO:0012505">
    <property type="term" value="C:endomembrane system"/>
    <property type="evidence" value="ECO:0007669"/>
    <property type="project" value="UniProtKB-SubCell"/>
</dbReference>
<evidence type="ECO:0000256" key="5">
    <source>
        <dbReference type="SAM" id="Phobius"/>
    </source>
</evidence>
<dbReference type="InterPro" id="IPR011020">
    <property type="entry name" value="HTTM-like"/>
</dbReference>
<protein>
    <submittedName>
        <fullName evidence="7">Vitamin K-dependent gamma-carboxylase</fullName>
    </submittedName>
</protein>
<dbReference type="EMBL" id="FRAA01000009">
    <property type="protein sequence ID" value="SHK83127.1"/>
    <property type="molecule type" value="Genomic_DNA"/>
</dbReference>
<comment type="subcellular location">
    <subcellularLocation>
        <location evidence="1">Endomembrane system</location>
        <topology evidence="1">Multi-pass membrane protein</topology>
    </subcellularLocation>
</comment>
<dbReference type="Pfam" id="PF05090">
    <property type="entry name" value="HTTM"/>
    <property type="match status" value="1"/>
</dbReference>
<evidence type="ECO:0000256" key="4">
    <source>
        <dbReference type="ARBA" id="ARBA00023136"/>
    </source>
</evidence>
<feature type="transmembrane region" description="Helical" evidence="5">
    <location>
        <begin position="74"/>
        <end position="107"/>
    </location>
</feature>
<dbReference type="RefSeq" id="WP_084190659.1">
    <property type="nucleotide sequence ID" value="NZ_FRAA01000009.1"/>
</dbReference>
<dbReference type="PANTHER" id="PTHR39535">
    <property type="entry name" value="SPORULATION-DELAYING PROTEIN SDPB"/>
    <property type="match status" value="1"/>
</dbReference>
<sequence length="473" mass="55562">MKRFCKYLERISIMDLRSLAVFRMLLGVFVLLDLWVRFEDLEMFYTDDGVLQSADVLKMYGSIHAWYGTADWQYFLFGLTALFSLMIALGFFTKWATVATYVLIVSLQLRNPAVNNAGDLLLACVLCLSIFLPIAKVWSMDARRKPTDLESQFGFSSPWTFLFLLQLILMYSMAGMSKNNGTWNFDGLGIFYSMNLHTYAKKSALFLLGYSWLMWLLNYATLFLERFLWWGLLIPKYRGIMRAVLVISYVLFHFGLFWFMELGMFPWLGMILWVAVIPSGFWEWFTRRDRSSKIWDKYNIEFQSHWRGRWSFIAASLFLFVMIYSGMRSKKVIPYQTHLSRFVRQSRLNQSWNLFGGPKKSDGWLVIEAQLSDGTWVDFLQGGDSVTWKKPAVCSAMYPNHRQRKFYKNLRTGRGVSRTKYLDWAMQSWNENHRENPVKDAAIYYMSEEILPGGNFTPVQKKRLAYRKVKSVD</sequence>
<feature type="transmembrane region" description="Helical" evidence="5">
    <location>
        <begin position="212"/>
        <end position="233"/>
    </location>
</feature>
<evidence type="ECO:0000256" key="1">
    <source>
        <dbReference type="ARBA" id="ARBA00004127"/>
    </source>
</evidence>
<organism evidence="7 8">
    <name type="scientific">Reichenbachiella agariperforans</name>
    <dbReference type="NCBI Taxonomy" id="156994"/>
    <lineage>
        <taxon>Bacteria</taxon>
        <taxon>Pseudomonadati</taxon>
        <taxon>Bacteroidota</taxon>
        <taxon>Cytophagia</taxon>
        <taxon>Cytophagales</taxon>
        <taxon>Reichenbachiellaceae</taxon>
        <taxon>Reichenbachiella</taxon>
    </lineage>
</organism>
<dbReference type="InterPro" id="IPR052964">
    <property type="entry name" value="Sporulation_signal_mat"/>
</dbReference>
<keyword evidence="8" id="KW-1185">Reference proteome</keyword>
<keyword evidence="2 5" id="KW-0812">Transmembrane</keyword>
<dbReference type="Proteomes" id="UP000184474">
    <property type="component" value="Unassembled WGS sequence"/>
</dbReference>
<proteinExistence type="predicted"/>
<reference evidence="8" key="1">
    <citation type="submission" date="2016-11" db="EMBL/GenBank/DDBJ databases">
        <authorList>
            <person name="Varghese N."/>
            <person name="Submissions S."/>
        </authorList>
    </citation>
    <scope>NUCLEOTIDE SEQUENCE [LARGE SCALE GENOMIC DNA]</scope>
    <source>
        <strain evidence="8">DSM 26134</strain>
    </source>
</reference>
<dbReference type="SMART" id="SM00752">
    <property type="entry name" value="HTTM"/>
    <property type="match status" value="1"/>
</dbReference>
<name>A0A1M6VNI1_REIAG</name>
<evidence type="ECO:0000313" key="7">
    <source>
        <dbReference type="EMBL" id="SHK83127.1"/>
    </source>
</evidence>
<evidence type="ECO:0000256" key="3">
    <source>
        <dbReference type="ARBA" id="ARBA00022989"/>
    </source>
</evidence>
<keyword evidence="4 5" id="KW-0472">Membrane</keyword>
<evidence type="ECO:0000256" key="2">
    <source>
        <dbReference type="ARBA" id="ARBA00022692"/>
    </source>
</evidence>
<feature type="domain" description="HTTM-like" evidence="6">
    <location>
        <begin position="14"/>
        <end position="282"/>
    </location>
</feature>
<feature type="transmembrane region" description="Helical" evidence="5">
    <location>
        <begin position="265"/>
        <end position="285"/>
    </location>
</feature>
<evidence type="ECO:0000259" key="6">
    <source>
        <dbReference type="SMART" id="SM00752"/>
    </source>
</evidence>
<dbReference type="STRING" id="156994.SAMN04488028_109127"/>
<feature type="transmembrane region" description="Helical" evidence="5">
    <location>
        <begin position="240"/>
        <end position="259"/>
    </location>
</feature>
<accession>A0A1M6VNI1</accession>
<gene>
    <name evidence="7" type="ORF">SAMN04488028_109127</name>
</gene>
<evidence type="ECO:0000313" key="8">
    <source>
        <dbReference type="Proteomes" id="UP000184474"/>
    </source>
</evidence>
<feature type="transmembrane region" description="Helical" evidence="5">
    <location>
        <begin position="20"/>
        <end position="38"/>
    </location>
</feature>
<feature type="transmembrane region" description="Helical" evidence="5">
    <location>
        <begin position="306"/>
        <end position="327"/>
    </location>
</feature>
<dbReference type="InterPro" id="IPR053934">
    <property type="entry name" value="HTTM_dom"/>
</dbReference>
<keyword evidence="3 5" id="KW-1133">Transmembrane helix</keyword>
<feature type="transmembrane region" description="Helical" evidence="5">
    <location>
        <begin position="119"/>
        <end position="138"/>
    </location>
</feature>
<feature type="transmembrane region" description="Helical" evidence="5">
    <location>
        <begin position="158"/>
        <end position="176"/>
    </location>
</feature>
<dbReference type="PANTHER" id="PTHR39535:SF2">
    <property type="entry name" value="HTTM DOMAIN-CONTAINING PROTEIN"/>
    <property type="match status" value="1"/>
</dbReference>